<keyword evidence="2" id="KW-1185">Reference proteome</keyword>
<proteinExistence type="predicted"/>
<comment type="caution">
    <text evidence="1">The sequence shown here is derived from an EMBL/GenBank/DDBJ whole genome shotgun (WGS) entry which is preliminary data.</text>
</comment>
<evidence type="ECO:0008006" key="3">
    <source>
        <dbReference type="Google" id="ProtNLM"/>
    </source>
</evidence>
<reference evidence="1 2" key="1">
    <citation type="journal article" date="2020" name="ISME J.">
        <title>Comparative genomics reveals insights into cyanobacterial evolution and habitat adaptation.</title>
        <authorList>
            <person name="Chen M.Y."/>
            <person name="Teng W.K."/>
            <person name="Zhao L."/>
            <person name="Hu C.X."/>
            <person name="Zhou Y.K."/>
            <person name="Han B.P."/>
            <person name="Song L.R."/>
            <person name="Shu W.S."/>
        </authorList>
    </citation>
    <scope>NUCLEOTIDE SEQUENCE [LARGE SCALE GENOMIC DNA]</scope>
    <source>
        <strain evidence="1 2">FACHB-130</strain>
    </source>
</reference>
<sequence length="154" mass="17778">MGYLLDVWGEGRIYADGNVTGFTDATNLNHKNQRISNGIDRGKSIPNLISVDDYENPKFPINDREYNYITLMGSPISRGTAREMCRVLNPDRGVIYLYDPSSDHNANFRSEASQFSVFFRKRVFIRDLGSPFNEIKLLQEDVFIYTWGKEHDEL</sequence>
<dbReference type="Proteomes" id="UP000603457">
    <property type="component" value="Unassembled WGS sequence"/>
</dbReference>
<name>A0ABR8G5B3_9NOSO</name>
<dbReference type="EMBL" id="JACJTB010000067">
    <property type="protein sequence ID" value="MBD2598315.1"/>
    <property type="molecule type" value="Genomic_DNA"/>
</dbReference>
<protein>
    <recommendedName>
        <fullName evidence="3">Methyltransferase</fullName>
    </recommendedName>
</protein>
<accession>A0ABR8G5B3</accession>
<gene>
    <name evidence="1" type="ORF">H6G74_28900</name>
</gene>
<dbReference type="RefSeq" id="WP_190970990.1">
    <property type="nucleotide sequence ID" value="NZ_JACJTB010000067.1"/>
</dbReference>
<evidence type="ECO:0000313" key="2">
    <source>
        <dbReference type="Proteomes" id="UP000603457"/>
    </source>
</evidence>
<organism evidence="1 2">
    <name type="scientific">Nostoc spongiaeforme FACHB-130</name>
    <dbReference type="NCBI Taxonomy" id="1357510"/>
    <lineage>
        <taxon>Bacteria</taxon>
        <taxon>Bacillati</taxon>
        <taxon>Cyanobacteriota</taxon>
        <taxon>Cyanophyceae</taxon>
        <taxon>Nostocales</taxon>
        <taxon>Nostocaceae</taxon>
        <taxon>Nostoc</taxon>
    </lineage>
</organism>
<evidence type="ECO:0000313" key="1">
    <source>
        <dbReference type="EMBL" id="MBD2598315.1"/>
    </source>
</evidence>